<gene>
    <name evidence="1" type="ORF">CDAR_237951</name>
</gene>
<dbReference type="EMBL" id="BPLQ01007073">
    <property type="protein sequence ID" value="GIY27722.1"/>
    <property type="molecule type" value="Genomic_DNA"/>
</dbReference>
<organism evidence="1 2">
    <name type="scientific">Caerostris darwini</name>
    <dbReference type="NCBI Taxonomy" id="1538125"/>
    <lineage>
        <taxon>Eukaryota</taxon>
        <taxon>Metazoa</taxon>
        <taxon>Ecdysozoa</taxon>
        <taxon>Arthropoda</taxon>
        <taxon>Chelicerata</taxon>
        <taxon>Arachnida</taxon>
        <taxon>Araneae</taxon>
        <taxon>Araneomorphae</taxon>
        <taxon>Entelegynae</taxon>
        <taxon>Araneoidea</taxon>
        <taxon>Araneidae</taxon>
        <taxon>Caerostris</taxon>
    </lineage>
</organism>
<evidence type="ECO:0000313" key="1">
    <source>
        <dbReference type="EMBL" id="GIY27722.1"/>
    </source>
</evidence>
<dbReference type="AlphaFoldDB" id="A0AAV4S4R9"/>
<reference evidence="1 2" key="1">
    <citation type="submission" date="2021-06" db="EMBL/GenBank/DDBJ databases">
        <title>Caerostris darwini draft genome.</title>
        <authorList>
            <person name="Kono N."/>
            <person name="Arakawa K."/>
        </authorList>
    </citation>
    <scope>NUCLEOTIDE SEQUENCE [LARGE SCALE GENOMIC DNA]</scope>
</reference>
<name>A0AAV4S4R9_9ARAC</name>
<comment type="caution">
    <text evidence="1">The sequence shown here is derived from an EMBL/GenBank/DDBJ whole genome shotgun (WGS) entry which is preliminary data.</text>
</comment>
<dbReference type="Proteomes" id="UP001054837">
    <property type="component" value="Unassembled WGS sequence"/>
</dbReference>
<protein>
    <submittedName>
        <fullName evidence="1">Uncharacterized protein</fullName>
    </submittedName>
</protein>
<accession>A0AAV4S4R9</accession>
<evidence type="ECO:0000313" key="2">
    <source>
        <dbReference type="Proteomes" id="UP001054837"/>
    </source>
</evidence>
<sequence length="77" mass="8850">MTFRYHKCSTEYAIFIENRMETLDSLGEESSNYDVCKPNDSTLPKHGSRLLQGLFATLGRIPARHGTPFRERGIIFK</sequence>
<proteinExistence type="predicted"/>
<keyword evidence="2" id="KW-1185">Reference proteome</keyword>